<name>A0A4Q7J3S0_9PSEU</name>
<dbReference type="EMBL" id="SFCC01000013">
    <property type="protein sequence ID" value="RZQ61272.1"/>
    <property type="molecule type" value="Genomic_DNA"/>
</dbReference>
<dbReference type="PANTHER" id="PTHR35526">
    <property type="entry name" value="ANTI-SIGMA-F FACTOR RSBW-RELATED"/>
    <property type="match status" value="1"/>
</dbReference>
<comment type="caution">
    <text evidence="5">The sequence shown here is derived from an EMBL/GenBank/DDBJ whole genome shotgun (WGS) entry which is preliminary data.</text>
</comment>
<dbReference type="Gene3D" id="3.30.565.10">
    <property type="entry name" value="Histidine kinase-like ATPase, C-terminal domain"/>
    <property type="match status" value="1"/>
</dbReference>
<gene>
    <name evidence="5" type="ORF">EWH70_25750</name>
</gene>
<evidence type="ECO:0000256" key="1">
    <source>
        <dbReference type="ARBA" id="ARBA00022527"/>
    </source>
</evidence>
<dbReference type="AlphaFoldDB" id="A0A4Q7J3S0"/>
<dbReference type="CDD" id="cd16936">
    <property type="entry name" value="HATPase_RsbW-like"/>
    <property type="match status" value="1"/>
</dbReference>
<dbReference type="Pfam" id="PF14417">
    <property type="entry name" value="MEDS"/>
    <property type="match status" value="1"/>
</dbReference>
<dbReference type="InterPro" id="IPR047718">
    <property type="entry name" value="RsbA-like_anti_sig"/>
</dbReference>
<dbReference type="InterPro" id="IPR025847">
    <property type="entry name" value="MEDS_domain"/>
</dbReference>
<dbReference type="NCBIfam" id="NF041045">
    <property type="entry name" value="RsbA_anti_sig"/>
    <property type="match status" value="1"/>
</dbReference>
<keyword evidence="5" id="KW-0808">Transferase</keyword>
<dbReference type="Pfam" id="PF13581">
    <property type="entry name" value="HATPase_c_2"/>
    <property type="match status" value="1"/>
</dbReference>
<dbReference type="RefSeq" id="WP_130478086.1">
    <property type="nucleotide sequence ID" value="NZ_SFCC01000013.1"/>
</dbReference>
<feature type="region of interest" description="Disordered" evidence="2">
    <location>
        <begin position="1"/>
        <end position="21"/>
    </location>
</feature>
<keyword evidence="6" id="KW-1185">Reference proteome</keyword>
<dbReference type="InterPro" id="IPR036890">
    <property type="entry name" value="HATPase_C_sf"/>
</dbReference>
<proteinExistence type="predicted"/>
<evidence type="ECO:0000259" key="4">
    <source>
        <dbReference type="Pfam" id="PF14417"/>
    </source>
</evidence>
<dbReference type="GO" id="GO:0004674">
    <property type="term" value="F:protein serine/threonine kinase activity"/>
    <property type="evidence" value="ECO:0007669"/>
    <property type="project" value="UniProtKB-KW"/>
</dbReference>
<reference evidence="5 6" key="1">
    <citation type="submission" date="2019-02" db="EMBL/GenBank/DDBJ databases">
        <title>Draft genome sequence of Amycolatopsis sp. 8-3EHSu isolated from roots of Suaeda maritima.</title>
        <authorList>
            <person name="Duangmal K."/>
            <person name="Chantavorakit T."/>
        </authorList>
    </citation>
    <scope>NUCLEOTIDE SEQUENCE [LARGE SCALE GENOMIC DNA]</scope>
    <source>
        <strain evidence="5 6">8-3EHSu</strain>
    </source>
</reference>
<dbReference type="OrthoDB" id="4088450at2"/>
<feature type="domain" description="MEDS" evidence="4">
    <location>
        <begin position="28"/>
        <end position="175"/>
    </location>
</feature>
<dbReference type="InterPro" id="IPR003594">
    <property type="entry name" value="HATPase_dom"/>
</dbReference>
<evidence type="ECO:0000313" key="6">
    <source>
        <dbReference type="Proteomes" id="UP000292003"/>
    </source>
</evidence>
<evidence type="ECO:0000313" key="5">
    <source>
        <dbReference type="EMBL" id="RZQ61272.1"/>
    </source>
</evidence>
<feature type="domain" description="Histidine kinase/HSP90-like ATPase" evidence="3">
    <location>
        <begin position="221"/>
        <end position="328"/>
    </location>
</feature>
<evidence type="ECO:0000259" key="3">
    <source>
        <dbReference type="Pfam" id="PF13581"/>
    </source>
</evidence>
<keyword evidence="5" id="KW-0418">Kinase</keyword>
<dbReference type="InterPro" id="IPR050267">
    <property type="entry name" value="Anti-sigma-factor_SerPK"/>
</dbReference>
<evidence type="ECO:0000256" key="2">
    <source>
        <dbReference type="SAM" id="MobiDB-lite"/>
    </source>
</evidence>
<dbReference type="PANTHER" id="PTHR35526:SF3">
    <property type="entry name" value="ANTI-SIGMA-F FACTOR RSBW"/>
    <property type="match status" value="1"/>
</dbReference>
<protein>
    <submittedName>
        <fullName evidence="5">Sensor histidine kinase</fullName>
    </submittedName>
</protein>
<accession>A0A4Q7J3S0</accession>
<dbReference type="Proteomes" id="UP000292003">
    <property type="component" value="Unassembled WGS sequence"/>
</dbReference>
<organism evidence="5 6">
    <name type="scientific">Amycolatopsis suaedae</name>
    <dbReference type="NCBI Taxonomy" id="2510978"/>
    <lineage>
        <taxon>Bacteria</taxon>
        <taxon>Bacillati</taxon>
        <taxon>Actinomycetota</taxon>
        <taxon>Actinomycetes</taxon>
        <taxon>Pseudonocardiales</taxon>
        <taxon>Pseudonocardiaceae</taxon>
        <taxon>Amycolatopsis</taxon>
    </lineage>
</organism>
<keyword evidence="1" id="KW-0723">Serine/threonine-protein kinase</keyword>
<sequence length="343" mass="36609">MDSEPPSSGPGWAGAPAWHGPGPEDAFTHPALFYRTPADYLAATVPFVVGGLARDEPVAVSVPRDNLVALRDAVAASGAPADQVRWLDMTEAGRNPGRIIPGVLRAFADQHPRRRVRIIGEPIWAGRSADEYPACAQHEALINAAFRGREVTILCPYDTHRLTSAVLTEAELTHPVIVEGDRHWTSTGYAPDAVVDTHNQPLPEPEQVSAYPADGITASGLAAIRRWAADHSARAGLDPQRQDDVVLAVNELAANCIDHGHASRLACWTTGSALVFQATNASPGPLSPLAGRLPVPVDHRRGRGLLMINQIADLVRLHTGDGHITVRVYVDLPARDGKPAQAG</sequence>